<organism evidence="2 3">
    <name type="scientific">Mya arenaria</name>
    <name type="common">Soft-shell clam</name>
    <dbReference type="NCBI Taxonomy" id="6604"/>
    <lineage>
        <taxon>Eukaryota</taxon>
        <taxon>Metazoa</taxon>
        <taxon>Spiralia</taxon>
        <taxon>Lophotrochozoa</taxon>
        <taxon>Mollusca</taxon>
        <taxon>Bivalvia</taxon>
        <taxon>Autobranchia</taxon>
        <taxon>Heteroconchia</taxon>
        <taxon>Euheterodonta</taxon>
        <taxon>Imparidentia</taxon>
        <taxon>Neoheterodontei</taxon>
        <taxon>Myida</taxon>
        <taxon>Myoidea</taxon>
        <taxon>Myidae</taxon>
        <taxon>Mya</taxon>
    </lineage>
</organism>
<gene>
    <name evidence="2" type="ORF">MAR_026685</name>
</gene>
<feature type="domain" description="Apple" evidence="1">
    <location>
        <begin position="7"/>
        <end position="102"/>
    </location>
</feature>
<keyword evidence="3" id="KW-1185">Reference proteome</keyword>
<evidence type="ECO:0000313" key="3">
    <source>
        <dbReference type="Proteomes" id="UP001164746"/>
    </source>
</evidence>
<dbReference type="Pfam" id="PF00024">
    <property type="entry name" value="PAN_1"/>
    <property type="match status" value="1"/>
</dbReference>
<dbReference type="Proteomes" id="UP001164746">
    <property type="component" value="Chromosome 8"/>
</dbReference>
<dbReference type="SUPFAM" id="SSF57414">
    <property type="entry name" value="Hairpin loop containing domain-like"/>
    <property type="match status" value="1"/>
</dbReference>
<dbReference type="Gene3D" id="3.50.4.10">
    <property type="entry name" value="Hepatocyte Growth Factor"/>
    <property type="match status" value="1"/>
</dbReference>
<dbReference type="PROSITE" id="PS50948">
    <property type="entry name" value="PAN"/>
    <property type="match status" value="1"/>
</dbReference>
<name>A0ABY7ET90_MYAAR</name>
<dbReference type="SUPFAM" id="SSF56436">
    <property type="entry name" value="C-type lectin-like"/>
    <property type="match status" value="1"/>
</dbReference>
<protein>
    <recommendedName>
        <fullName evidence="1">Apple domain-containing protein</fullName>
    </recommendedName>
</protein>
<dbReference type="InterPro" id="IPR003609">
    <property type="entry name" value="Pan_app"/>
</dbReference>
<reference evidence="2" key="1">
    <citation type="submission" date="2022-11" db="EMBL/GenBank/DDBJ databases">
        <title>Centuries of genome instability and evolution in soft-shell clam transmissible cancer (bioRxiv).</title>
        <authorList>
            <person name="Hart S.F.M."/>
            <person name="Yonemitsu M.A."/>
            <person name="Giersch R.M."/>
            <person name="Beal B.F."/>
            <person name="Arriagada G."/>
            <person name="Davis B.W."/>
            <person name="Ostrander E.A."/>
            <person name="Goff S.P."/>
            <person name="Metzger M.J."/>
        </authorList>
    </citation>
    <scope>NUCLEOTIDE SEQUENCE</scope>
    <source>
        <strain evidence="2">MELC-2E11</strain>
        <tissue evidence="2">Siphon/mantle</tissue>
    </source>
</reference>
<dbReference type="InterPro" id="IPR016187">
    <property type="entry name" value="CTDL_fold"/>
</dbReference>
<dbReference type="EMBL" id="CP111019">
    <property type="protein sequence ID" value="WAR12505.1"/>
    <property type="molecule type" value="Genomic_DNA"/>
</dbReference>
<sequence length="130" mass="14488">MRGYKKCYFLGIFFLTYLAFVNAFTQFSKAYIYDGVDVAANTLRSSKSSRVESCLLSCAKDAGCRSLVFEASSQECFFGSSNFPGTYQRMTTTQIESFQKTVHACDDGWTEFQGSCYFMTGQTGSLVDAD</sequence>
<evidence type="ECO:0000259" key="1">
    <source>
        <dbReference type="PROSITE" id="PS50948"/>
    </source>
</evidence>
<evidence type="ECO:0000313" key="2">
    <source>
        <dbReference type="EMBL" id="WAR12505.1"/>
    </source>
</evidence>
<feature type="non-terminal residue" evidence="2">
    <location>
        <position position="1"/>
    </location>
</feature>
<accession>A0ABY7ET90</accession>
<proteinExistence type="predicted"/>